<dbReference type="GO" id="GO:0032259">
    <property type="term" value="P:methylation"/>
    <property type="evidence" value="ECO:0007669"/>
    <property type="project" value="UniProtKB-KW"/>
</dbReference>
<evidence type="ECO:0000313" key="5">
    <source>
        <dbReference type="Proteomes" id="UP001064782"/>
    </source>
</evidence>
<dbReference type="Proteomes" id="UP001165663">
    <property type="component" value="Unassembled WGS sequence"/>
</dbReference>
<dbReference type="Gene3D" id="3.40.50.150">
    <property type="entry name" value="Vaccinia Virus protein VP39"/>
    <property type="match status" value="1"/>
</dbReference>
<reference evidence="4" key="1">
    <citation type="submission" date="2022-08" db="EMBL/GenBank/DDBJ databases">
        <title>Mycobacterium kiyosense sp. nov., scotochromogenic slow-glowing species isolated from respiratory specimens.</title>
        <authorList>
            <person name="Fukano H."/>
            <person name="Kazumi Y."/>
            <person name="Sakagami N."/>
            <person name="Ato M."/>
            <person name="Mitarai S."/>
            <person name="Hoshino Y."/>
        </authorList>
    </citation>
    <scope>NUCLEOTIDE SEQUENCE</scope>
    <source>
        <strain evidence="4">1413</strain>
        <strain evidence="3">SRL2020-028</strain>
    </source>
</reference>
<dbReference type="AlphaFoldDB" id="A0A9P3Q3L6"/>
<evidence type="ECO:0000313" key="4">
    <source>
        <dbReference type="EMBL" id="GLD28535.1"/>
    </source>
</evidence>
<dbReference type="GO" id="GO:0008168">
    <property type="term" value="F:methyltransferase activity"/>
    <property type="evidence" value="ECO:0007669"/>
    <property type="project" value="UniProtKB-KW"/>
</dbReference>
<dbReference type="RefSeq" id="WP_264892118.1">
    <property type="nucleotide sequence ID" value="NZ_BRXE01000054.1"/>
</dbReference>
<proteinExistence type="predicted"/>
<dbReference type="EMBL" id="BRZI01000002">
    <property type="protein sequence ID" value="GLD28535.1"/>
    <property type="molecule type" value="Genomic_DNA"/>
</dbReference>
<dbReference type="EMBL" id="BRXE01000054">
    <property type="protein sequence ID" value="GLB84567.1"/>
    <property type="molecule type" value="Genomic_DNA"/>
</dbReference>
<dbReference type="Pfam" id="PF04072">
    <property type="entry name" value="LCM"/>
    <property type="match status" value="2"/>
</dbReference>
<evidence type="ECO:0000256" key="2">
    <source>
        <dbReference type="ARBA" id="ARBA00022679"/>
    </source>
</evidence>
<dbReference type="InterPro" id="IPR007213">
    <property type="entry name" value="Ppm1/Ppm2/Tcmp"/>
</dbReference>
<dbReference type="PANTHER" id="PTHR43619:SF2">
    <property type="entry name" value="S-ADENOSYL-L-METHIONINE-DEPENDENT METHYLTRANSFERASES SUPERFAMILY PROTEIN"/>
    <property type="match status" value="1"/>
</dbReference>
<dbReference type="Proteomes" id="UP001064782">
    <property type="component" value="Unassembled WGS sequence"/>
</dbReference>
<keyword evidence="1" id="KW-0489">Methyltransferase</keyword>
<keyword evidence="2" id="KW-0808">Transferase</keyword>
<accession>A0A9P3Q3L6</accession>
<name>A0A9P3Q3L6_9MYCO</name>
<evidence type="ECO:0000256" key="1">
    <source>
        <dbReference type="ARBA" id="ARBA00022603"/>
    </source>
</evidence>
<comment type="caution">
    <text evidence="4">The sequence shown here is derived from an EMBL/GenBank/DDBJ whole genome shotgun (WGS) entry which is preliminary data.</text>
</comment>
<evidence type="ECO:0000313" key="3">
    <source>
        <dbReference type="EMBL" id="GLB84567.1"/>
    </source>
</evidence>
<organism evidence="4 5">
    <name type="scientific">Mycobacterium kiyosense</name>
    <dbReference type="NCBI Taxonomy" id="2871094"/>
    <lineage>
        <taxon>Bacteria</taxon>
        <taxon>Bacillati</taxon>
        <taxon>Actinomycetota</taxon>
        <taxon>Actinomycetes</taxon>
        <taxon>Mycobacteriales</taxon>
        <taxon>Mycobacteriaceae</taxon>
        <taxon>Mycobacterium</taxon>
    </lineage>
</organism>
<dbReference type="PIRSF" id="PIRSF028177">
    <property type="entry name" value="Polyketide_synth_Omtfrase_TcmP"/>
    <property type="match status" value="1"/>
</dbReference>
<sequence length="289" mass="33161">MTTPDQVDFSGVQWGSVEWTNLCTLYLRAYESRSPEPILGDHAAAEAVDRIEYDWARVHRATFPRSNQYLVAMRARQFDDWCADFLRRHPNAVVLHLGCGMDTRAFRLKPGYPAPPHSAPLRQEKPAETVRWFDVDQPQVIALRRKLYHDTAEHQMIGATVTDEGWLEEIPTDRPLLMVAEGLLMYLTGSEVCTLLQRLTDRFSSGELIFDTTSPLGPRLSKVLTRGITKWGIRDAREIERWNPRLRFLEQSPVGALSGRIPSASLRLVWRLVNATPIRNYDVINRFSF</sequence>
<dbReference type="SUPFAM" id="SSF53335">
    <property type="entry name" value="S-adenosyl-L-methionine-dependent methyltransferases"/>
    <property type="match status" value="1"/>
</dbReference>
<protein>
    <submittedName>
        <fullName evidence="4">O-methyltransferase-like protein</fullName>
    </submittedName>
</protein>
<dbReference type="InterPro" id="IPR016874">
    <property type="entry name" value="TcmP-like"/>
</dbReference>
<gene>
    <name evidence="4" type="ORF">Mkiyose1413_04180</name>
    <name evidence="3" type="ORF">SRL2020028_38230</name>
</gene>
<dbReference type="PANTHER" id="PTHR43619">
    <property type="entry name" value="S-ADENOSYL-L-METHIONINE-DEPENDENT METHYLTRANSFERASE YKTD-RELATED"/>
    <property type="match status" value="1"/>
</dbReference>
<dbReference type="InterPro" id="IPR029063">
    <property type="entry name" value="SAM-dependent_MTases_sf"/>
</dbReference>
<keyword evidence="5" id="KW-1185">Reference proteome</keyword>